<proteinExistence type="inferred from homology"/>
<keyword evidence="6 9" id="KW-0067">ATP-binding</keyword>
<dbReference type="GO" id="GO:0008878">
    <property type="term" value="F:glucose-1-phosphate adenylyltransferase activity"/>
    <property type="evidence" value="ECO:0007669"/>
    <property type="project" value="UniProtKB-UniRule"/>
</dbReference>
<feature type="binding site" evidence="9">
    <location>
        <begin position="180"/>
        <end position="181"/>
    </location>
    <ligand>
        <name>alpha-D-glucose 1-phosphate</name>
        <dbReference type="ChEBI" id="CHEBI:58601"/>
    </ligand>
</feature>
<evidence type="ECO:0000256" key="9">
    <source>
        <dbReference type="HAMAP-Rule" id="MF_00624"/>
    </source>
</evidence>
<dbReference type="InterPro" id="IPR005836">
    <property type="entry name" value="ADP_Glu_pyroP_CS"/>
</dbReference>
<evidence type="ECO:0000313" key="12">
    <source>
        <dbReference type="EMBL" id="ENZ14009.1"/>
    </source>
</evidence>
<dbReference type="InterPro" id="IPR005835">
    <property type="entry name" value="NTP_transferase_dom"/>
</dbReference>
<evidence type="ECO:0000256" key="7">
    <source>
        <dbReference type="ARBA" id="ARBA00023056"/>
    </source>
</evidence>
<dbReference type="PANTHER" id="PTHR43523">
    <property type="entry name" value="GLUCOSE-1-PHOSPHATE ADENYLYLTRANSFERASE-RELATED"/>
    <property type="match status" value="1"/>
</dbReference>
<keyword evidence="5 9" id="KW-0547">Nucleotide-binding</keyword>
<sequence>MIKKEMIAMLLAGGQGSRLGVLTQKVAKPAVSFGGKYRIIDFPLSNCINSGVDTVGVLTQYQPLRLNSHIGIGVPWDLDRNVGGVTILPPYERSKGSDWYTGTANAIYQNLEYMESYNPEYVLILSGDHIYKMDYEVMLDYHKANNADITIAAMPVPIEEASRFGILITDESNRITEFEEKPPVPRSNLASMGIYIFSWPVLKEALIKMKEEPGCDFGKHIIPYCHARGDRIFAYEYNGYWKDVGTLGSYWEANMELIDIIPEFNLYEEYWKIYTKNDVIPPQFISNEANIERSIIGEGTEIYGEVMNSVIGAGVTVAKGAVVKDSIIMQGTVIGAGTAVNKAIIAENVRIGSGVELGIGEYAPSTYDPKVYQFDLVTIGENSVIPDGVKVGKNTAIAGETTVGDYPDGLLAGGNYIIKAGGVK</sequence>
<dbReference type="CDD" id="cd02508">
    <property type="entry name" value="ADP_Glucose_PP"/>
    <property type="match status" value="1"/>
</dbReference>
<dbReference type="PROSITE" id="PS00808">
    <property type="entry name" value="ADP_GLC_PYROPHOSPH_1"/>
    <property type="match status" value="1"/>
</dbReference>
<evidence type="ECO:0000259" key="11">
    <source>
        <dbReference type="Pfam" id="PF24894"/>
    </source>
</evidence>
<dbReference type="InterPro" id="IPR023049">
    <property type="entry name" value="GlgC_bac"/>
</dbReference>
<feature type="site" description="Could play a key role in the communication between the regulatory and the substrate sites" evidence="9">
    <location>
        <position position="99"/>
    </location>
</feature>
<dbReference type="Proteomes" id="UP000013085">
    <property type="component" value="Unassembled WGS sequence"/>
</dbReference>
<dbReference type="GO" id="GO:0005978">
    <property type="term" value="P:glycogen biosynthetic process"/>
    <property type="evidence" value="ECO:0007669"/>
    <property type="project" value="UniProtKB-UniRule"/>
</dbReference>
<dbReference type="Pfam" id="PF24894">
    <property type="entry name" value="Hexapep_GlmU"/>
    <property type="match status" value="1"/>
</dbReference>
<keyword evidence="8 9" id="KW-0119">Carbohydrate metabolism</keyword>
<dbReference type="RefSeq" id="WP_002585478.1">
    <property type="nucleotide sequence ID" value="NZ_KB851020.1"/>
</dbReference>
<dbReference type="NCBIfam" id="NF003670">
    <property type="entry name" value="PRK05293.1"/>
    <property type="match status" value="1"/>
</dbReference>
<dbReference type="SUPFAM" id="SSF51161">
    <property type="entry name" value="Trimeric LpxA-like enzymes"/>
    <property type="match status" value="1"/>
</dbReference>
<dbReference type="UniPathway" id="UPA00164"/>
<evidence type="ECO:0000256" key="8">
    <source>
        <dbReference type="ARBA" id="ARBA00023277"/>
    </source>
</evidence>
<dbReference type="Pfam" id="PF00483">
    <property type="entry name" value="NTP_transferase"/>
    <property type="match status" value="1"/>
</dbReference>
<comment type="similarity">
    <text evidence="1 9">Belongs to the bacterial/plant glucose-1-phosphate adenylyltransferase family.</text>
</comment>
<dbReference type="HAMAP" id="MF_00624">
    <property type="entry name" value="GlgC"/>
    <property type="match status" value="1"/>
</dbReference>
<dbReference type="HOGENOM" id="CLU_029499_14_0_9"/>
<evidence type="ECO:0000313" key="13">
    <source>
        <dbReference type="Proteomes" id="UP000013085"/>
    </source>
</evidence>
<dbReference type="PANTHER" id="PTHR43523:SF2">
    <property type="entry name" value="GLUCOSE-1-PHOSPHATE ADENYLYLTRANSFERASE"/>
    <property type="match status" value="1"/>
</dbReference>
<feature type="binding site" evidence="9">
    <location>
        <position position="165"/>
    </location>
    <ligand>
        <name>alpha-D-glucose 1-phosphate</name>
        <dbReference type="ChEBI" id="CHEBI:58601"/>
    </ligand>
</feature>
<comment type="function">
    <text evidence="9">Involved in the biosynthesis of ADP-glucose, a building block required for the elongation reactions to produce glycogen. Catalyzes the reaction between ATP and alpha-D-glucose 1-phosphate (G1P) to produce pyrophosphate and ADP-Glc.</text>
</comment>
<dbReference type="EC" id="2.7.7.27" evidence="9"/>
<dbReference type="InterPro" id="IPR011004">
    <property type="entry name" value="Trimer_LpxA-like_sf"/>
</dbReference>
<keyword evidence="7 9" id="KW-0320">Glycogen biosynthesis</keyword>
<evidence type="ECO:0000256" key="3">
    <source>
        <dbReference type="ARBA" id="ARBA00022679"/>
    </source>
</evidence>
<feature type="binding site" evidence="9">
    <location>
        <position position="100"/>
    </location>
    <ligand>
        <name>alpha-D-glucose 1-phosphate</name>
        <dbReference type="ChEBI" id="CHEBI:58601"/>
    </ligand>
</feature>
<feature type="site" description="Could play a key role in the communication between the regulatory and the substrate sites" evidence="9">
    <location>
        <position position="60"/>
    </location>
</feature>
<evidence type="ECO:0000256" key="5">
    <source>
        <dbReference type="ARBA" id="ARBA00022741"/>
    </source>
</evidence>
<evidence type="ECO:0000256" key="4">
    <source>
        <dbReference type="ARBA" id="ARBA00022695"/>
    </source>
</evidence>
<comment type="pathway">
    <text evidence="9">Glycan biosynthesis; glycogen biosynthesis.</text>
</comment>
<evidence type="ECO:0000256" key="2">
    <source>
        <dbReference type="ARBA" id="ARBA00022600"/>
    </source>
</evidence>
<evidence type="ECO:0000256" key="6">
    <source>
        <dbReference type="ARBA" id="ARBA00022840"/>
    </source>
</evidence>
<dbReference type="SUPFAM" id="SSF53448">
    <property type="entry name" value="Nucleotide-diphospho-sugar transferases"/>
    <property type="match status" value="1"/>
</dbReference>
<dbReference type="InterPro" id="IPR056818">
    <property type="entry name" value="GlmU/GlgC-like_hexapep"/>
</dbReference>
<dbReference type="EMBL" id="AGYR01000027">
    <property type="protein sequence ID" value="ENZ14009.1"/>
    <property type="molecule type" value="Genomic_DNA"/>
</dbReference>
<dbReference type="Gene3D" id="2.160.10.10">
    <property type="entry name" value="Hexapeptide repeat proteins"/>
    <property type="match status" value="1"/>
</dbReference>
<dbReference type="GeneID" id="57963069"/>
<dbReference type="CDD" id="cd04651">
    <property type="entry name" value="LbH_G1P_AT_C"/>
    <property type="match status" value="1"/>
</dbReference>
<dbReference type="PROSITE" id="PS00809">
    <property type="entry name" value="ADP_GLC_PYROPHOSPH_2"/>
    <property type="match status" value="1"/>
</dbReference>
<dbReference type="NCBIfam" id="TIGR02091">
    <property type="entry name" value="glgC"/>
    <property type="match status" value="1"/>
</dbReference>
<comment type="catalytic activity">
    <reaction evidence="9">
        <text>alpha-D-glucose 1-phosphate + ATP + H(+) = ADP-alpha-D-glucose + diphosphate</text>
        <dbReference type="Rhea" id="RHEA:12120"/>
        <dbReference type="ChEBI" id="CHEBI:15378"/>
        <dbReference type="ChEBI" id="CHEBI:30616"/>
        <dbReference type="ChEBI" id="CHEBI:33019"/>
        <dbReference type="ChEBI" id="CHEBI:57498"/>
        <dbReference type="ChEBI" id="CHEBI:58601"/>
        <dbReference type="EC" id="2.7.7.27"/>
    </reaction>
</comment>
<evidence type="ECO:0000256" key="1">
    <source>
        <dbReference type="ARBA" id="ARBA00010443"/>
    </source>
</evidence>
<dbReference type="AlphaFoldDB" id="A0A0E2HP84"/>
<comment type="caution">
    <text evidence="12">The sequence shown here is derived from an EMBL/GenBank/DDBJ whole genome shotgun (WGS) entry which is preliminary data.</text>
</comment>
<protein>
    <recommendedName>
        <fullName evidence="9">Glucose-1-phosphate adenylyltransferase</fullName>
        <ecNumber evidence="9">2.7.7.27</ecNumber>
    </recommendedName>
    <alternativeName>
        <fullName evidence="9">ADP-glucose pyrophosphorylase</fullName>
        <shortName evidence="9">ADPGlc PPase</shortName>
    </alternativeName>
    <alternativeName>
        <fullName evidence="9">ADP-glucose synthase</fullName>
    </alternativeName>
</protein>
<dbReference type="InterPro" id="IPR029044">
    <property type="entry name" value="Nucleotide-diphossugar_trans"/>
</dbReference>
<organism evidence="12 13">
    <name type="scientific">[Clostridium] clostridioforme 90A8</name>
    <dbReference type="NCBI Taxonomy" id="999408"/>
    <lineage>
        <taxon>Bacteria</taxon>
        <taxon>Bacillati</taxon>
        <taxon>Bacillota</taxon>
        <taxon>Clostridia</taxon>
        <taxon>Lachnospirales</taxon>
        <taxon>Lachnospiraceae</taxon>
        <taxon>Enterocloster</taxon>
    </lineage>
</organism>
<feature type="binding site" evidence="9">
    <location>
        <position position="191"/>
    </location>
    <ligand>
        <name>alpha-D-glucose 1-phosphate</name>
        <dbReference type="ChEBI" id="CHEBI:58601"/>
    </ligand>
</feature>
<dbReference type="Gene3D" id="3.90.550.10">
    <property type="entry name" value="Spore Coat Polysaccharide Biosynthesis Protein SpsA, Chain A"/>
    <property type="match status" value="1"/>
</dbReference>
<feature type="domain" description="Glucose-1-phosphate adenylyltransferase/Bifunctional protein GlmU-like C-terminal hexapeptide" evidence="11">
    <location>
        <begin position="287"/>
        <end position="359"/>
    </location>
</feature>
<dbReference type="PROSITE" id="PS00810">
    <property type="entry name" value="ADP_GLC_PYROPHOSPH_3"/>
    <property type="match status" value="1"/>
</dbReference>
<gene>
    <name evidence="9" type="primary">glgC</name>
    <name evidence="12" type="ORF">HMPREF1090_02424</name>
</gene>
<keyword evidence="2 9" id="KW-0321">Glycogen metabolism</keyword>
<feature type="domain" description="Nucleotidyl transferase" evidence="10">
    <location>
        <begin position="8"/>
        <end position="257"/>
    </location>
</feature>
<keyword evidence="4 9" id="KW-0548">Nucleotidyltransferase</keyword>
<dbReference type="PATRIC" id="fig|999408.3.peg.2614"/>
<keyword evidence="3 9" id="KW-0808">Transferase</keyword>
<reference evidence="12 13" key="1">
    <citation type="submission" date="2013-01" db="EMBL/GenBank/DDBJ databases">
        <title>The Genome Sequence of Clostridium clostridioforme 90A8.</title>
        <authorList>
            <consortium name="The Broad Institute Genome Sequencing Platform"/>
            <person name="Earl A."/>
            <person name="Ward D."/>
            <person name="Feldgarden M."/>
            <person name="Gevers D."/>
            <person name="Courvalin P."/>
            <person name="Lambert T."/>
            <person name="Walker B."/>
            <person name="Young S.K."/>
            <person name="Zeng Q."/>
            <person name="Gargeya S."/>
            <person name="Fitzgerald M."/>
            <person name="Haas B."/>
            <person name="Abouelleil A."/>
            <person name="Alvarado L."/>
            <person name="Arachchi H.M."/>
            <person name="Berlin A.M."/>
            <person name="Chapman S.B."/>
            <person name="Dewar J."/>
            <person name="Goldberg J."/>
            <person name="Griggs A."/>
            <person name="Gujja S."/>
            <person name="Hansen M."/>
            <person name="Howarth C."/>
            <person name="Imamovic A."/>
            <person name="Larimer J."/>
            <person name="McCowan C."/>
            <person name="Murphy C."/>
            <person name="Neiman D."/>
            <person name="Pearson M."/>
            <person name="Priest M."/>
            <person name="Roberts A."/>
            <person name="Saif S."/>
            <person name="Shea T."/>
            <person name="Sisk P."/>
            <person name="Sykes S."/>
            <person name="Wortman J."/>
            <person name="Nusbaum C."/>
            <person name="Birren B."/>
        </authorList>
    </citation>
    <scope>NUCLEOTIDE SEQUENCE [LARGE SCALE GENOMIC DNA]</scope>
    <source>
        <strain evidence="12 13">90A8</strain>
    </source>
</reference>
<evidence type="ECO:0000259" key="10">
    <source>
        <dbReference type="Pfam" id="PF00483"/>
    </source>
</evidence>
<accession>A0A0E2HP84</accession>
<comment type="subunit">
    <text evidence="9">Homotetramer.</text>
</comment>
<name>A0A0E2HP84_9FIRM</name>
<dbReference type="GO" id="GO:0005524">
    <property type="term" value="F:ATP binding"/>
    <property type="evidence" value="ECO:0007669"/>
    <property type="project" value="UniProtKB-KW"/>
</dbReference>
<dbReference type="InterPro" id="IPR011831">
    <property type="entry name" value="ADP-Glc_PPase"/>
</dbReference>